<protein>
    <submittedName>
        <fullName evidence="2">Uncharacterized protein</fullName>
    </submittedName>
</protein>
<gene>
    <name evidence="2" type="ORF">Mam01_46440</name>
</gene>
<feature type="transmembrane region" description="Helical" evidence="1">
    <location>
        <begin position="39"/>
        <end position="61"/>
    </location>
</feature>
<keyword evidence="3" id="KW-1185">Reference proteome</keyword>
<keyword evidence="1" id="KW-0472">Membrane</keyword>
<evidence type="ECO:0000313" key="3">
    <source>
        <dbReference type="Proteomes" id="UP000651728"/>
    </source>
</evidence>
<accession>A0ABQ4FI48</accession>
<comment type="caution">
    <text evidence="2">The sequence shown here is derived from an EMBL/GenBank/DDBJ whole genome shotgun (WGS) entry which is preliminary data.</text>
</comment>
<evidence type="ECO:0000256" key="1">
    <source>
        <dbReference type="SAM" id="Phobius"/>
    </source>
</evidence>
<sequence>MTAGTSEKVVAVLLRVLCALGIHLVFSLLFFAVAPGPAVVIVVIWIFPALYALAVVVICAVRRRLNSSIAWILWPAFWLCLNMAITQW</sequence>
<reference evidence="2 3" key="1">
    <citation type="submission" date="2021-01" db="EMBL/GenBank/DDBJ databases">
        <title>Whole genome shotgun sequence of Microbispora amethystogenes NBRC 101907.</title>
        <authorList>
            <person name="Komaki H."/>
            <person name="Tamura T."/>
        </authorList>
    </citation>
    <scope>NUCLEOTIDE SEQUENCE [LARGE SCALE GENOMIC DNA]</scope>
    <source>
        <strain evidence="2 3">NBRC 101907</strain>
    </source>
</reference>
<dbReference type="Proteomes" id="UP000651728">
    <property type="component" value="Unassembled WGS sequence"/>
</dbReference>
<proteinExistence type="predicted"/>
<keyword evidence="1" id="KW-0812">Transmembrane</keyword>
<dbReference type="EMBL" id="BOOB01000036">
    <property type="protein sequence ID" value="GIH34480.1"/>
    <property type="molecule type" value="Genomic_DNA"/>
</dbReference>
<name>A0ABQ4FI48_9ACTN</name>
<organism evidence="2 3">
    <name type="scientific">Microbispora amethystogenes</name>
    <dbReference type="NCBI Taxonomy" id="1427754"/>
    <lineage>
        <taxon>Bacteria</taxon>
        <taxon>Bacillati</taxon>
        <taxon>Actinomycetota</taxon>
        <taxon>Actinomycetes</taxon>
        <taxon>Streptosporangiales</taxon>
        <taxon>Streptosporangiaceae</taxon>
        <taxon>Microbispora</taxon>
    </lineage>
</organism>
<keyword evidence="1" id="KW-1133">Transmembrane helix</keyword>
<evidence type="ECO:0000313" key="2">
    <source>
        <dbReference type="EMBL" id="GIH34480.1"/>
    </source>
</evidence>
<feature type="transmembrane region" description="Helical" evidence="1">
    <location>
        <begin position="12"/>
        <end position="33"/>
    </location>
</feature>
<feature type="transmembrane region" description="Helical" evidence="1">
    <location>
        <begin position="68"/>
        <end position="85"/>
    </location>
</feature>